<dbReference type="SMART" id="SM00174">
    <property type="entry name" value="RHO"/>
    <property type="match status" value="1"/>
</dbReference>
<dbReference type="SMART" id="SM00177">
    <property type="entry name" value="ARF"/>
    <property type="match status" value="1"/>
</dbReference>
<evidence type="ECO:0000256" key="2">
    <source>
        <dbReference type="ARBA" id="ARBA00022741"/>
    </source>
</evidence>
<comment type="caution">
    <text evidence="5">The sequence shown here is derived from an EMBL/GenBank/DDBJ whole genome shotgun (WGS) entry which is preliminary data.</text>
</comment>
<keyword evidence="4" id="KW-0449">Lipoprotein</keyword>
<gene>
    <name evidence="5" type="ORF">MENT_LOCUS31188</name>
    <name evidence="6" type="ORF">MENT_LOCUS33672</name>
    <name evidence="7" type="ORF">MENT_LOCUS35046</name>
</gene>
<dbReference type="SMART" id="SM00176">
    <property type="entry name" value="RAN"/>
    <property type="match status" value="1"/>
</dbReference>
<sequence>MYHYQYRIIVVGDSTVGKSSLLRYFTEGKNAESNEPTVGVDFNFRLVEIKPNYRIKLQLWDTAGQEKFRSITRSYYRNTVGIIIVYDITKRHTFDSLPDWIAEAEAHLGGPDPSKTVFLLVGHKADLEEQREVLFEEGEYFAKHKGMKFIETSAITGANVNDAFALIAREINTRFETGAIRIIEGWDGIKCGLMRSQSFTLSDIQEEPNSQCAC</sequence>
<dbReference type="PROSITE" id="PS51421">
    <property type="entry name" value="RAS"/>
    <property type="match status" value="1"/>
</dbReference>
<name>A0A6V7VW82_MELEN</name>
<dbReference type="EMBL" id="CAJEWN010000338">
    <property type="protein sequence ID" value="CAD2179195.1"/>
    <property type="molecule type" value="Genomic_DNA"/>
</dbReference>
<dbReference type="GO" id="GO:0005525">
    <property type="term" value="F:GTP binding"/>
    <property type="evidence" value="ECO:0007669"/>
    <property type="project" value="UniProtKB-KW"/>
</dbReference>
<evidence type="ECO:0000256" key="3">
    <source>
        <dbReference type="ARBA" id="ARBA00023134"/>
    </source>
</evidence>
<dbReference type="SMART" id="SM00173">
    <property type="entry name" value="RAS"/>
    <property type="match status" value="1"/>
</dbReference>
<evidence type="ECO:0000256" key="4">
    <source>
        <dbReference type="ARBA" id="ARBA00023288"/>
    </source>
</evidence>
<dbReference type="AlphaFoldDB" id="A0A6V7VW82"/>
<dbReference type="PROSITE" id="PS51420">
    <property type="entry name" value="RHO"/>
    <property type="match status" value="1"/>
</dbReference>
<proteinExistence type="inferred from homology"/>
<dbReference type="InterPro" id="IPR001806">
    <property type="entry name" value="Small_GTPase"/>
</dbReference>
<dbReference type="Gene3D" id="3.40.50.300">
    <property type="entry name" value="P-loop containing nucleotide triphosphate hydrolases"/>
    <property type="match status" value="1"/>
</dbReference>
<dbReference type="PROSITE" id="PS51419">
    <property type="entry name" value="RAB"/>
    <property type="match status" value="1"/>
</dbReference>
<reference evidence="5 8" key="1">
    <citation type="submission" date="2020-08" db="EMBL/GenBank/DDBJ databases">
        <authorList>
            <person name="Koutsovoulos G."/>
            <person name="Danchin GJ E."/>
        </authorList>
    </citation>
    <scope>NUCLEOTIDE SEQUENCE [LARGE SCALE GENOMIC DNA]</scope>
</reference>
<dbReference type="InterPro" id="IPR050209">
    <property type="entry name" value="Rab_GTPases_membrane_traffic"/>
</dbReference>
<dbReference type="EMBL" id="CAJEWN010000402">
    <property type="protein sequence ID" value="CAD2181523.1"/>
    <property type="molecule type" value="Genomic_DNA"/>
</dbReference>
<dbReference type="FunFam" id="3.40.50.300:FF:001129">
    <property type="entry name" value="ras-related protein Rab-44 isoform X2"/>
    <property type="match status" value="1"/>
</dbReference>
<keyword evidence="3" id="KW-0342">GTP-binding</keyword>
<accession>A0A6V7VW82</accession>
<dbReference type="GO" id="GO:0003924">
    <property type="term" value="F:GTPase activity"/>
    <property type="evidence" value="ECO:0007669"/>
    <property type="project" value="InterPro"/>
</dbReference>
<dbReference type="Proteomes" id="UP000580250">
    <property type="component" value="Unassembled WGS sequence"/>
</dbReference>
<dbReference type="PRINTS" id="PR00449">
    <property type="entry name" value="RASTRNSFRMNG"/>
</dbReference>
<dbReference type="OrthoDB" id="9989112at2759"/>
<dbReference type="InterPro" id="IPR027417">
    <property type="entry name" value="P-loop_NTPase"/>
</dbReference>
<dbReference type="NCBIfam" id="TIGR00231">
    <property type="entry name" value="small_GTP"/>
    <property type="match status" value="1"/>
</dbReference>
<dbReference type="InterPro" id="IPR005225">
    <property type="entry name" value="Small_GTP-bd"/>
</dbReference>
<dbReference type="EMBL" id="CAJEWN010000444">
    <property type="protein sequence ID" value="CAD2182801.1"/>
    <property type="molecule type" value="Genomic_DNA"/>
</dbReference>
<dbReference type="PANTHER" id="PTHR47979">
    <property type="entry name" value="DRAB11-RELATED"/>
    <property type="match status" value="1"/>
</dbReference>
<dbReference type="Pfam" id="PF00071">
    <property type="entry name" value="Ras"/>
    <property type="match status" value="1"/>
</dbReference>
<organism evidence="5 8">
    <name type="scientific">Meloidogyne enterolobii</name>
    <name type="common">Root-knot nematode worm</name>
    <name type="synonym">Meloidogyne mayaguensis</name>
    <dbReference type="NCBI Taxonomy" id="390850"/>
    <lineage>
        <taxon>Eukaryota</taxon>
        <taxon>Metazoa</taxon>
        <taxon>Ecdysozoa</taxon>
        <taxon>Nematoda</taxon>
        <taxon>Chromadorea</taxon>
        <taxon>Rhabditida</taxon>
        <taxon>Tylenchina</taxon>
        <taxon>Tylenchomorpha</taxon>
        <taxon>Tylenchoidea</taxon>
        <taxon>Meloidogynidae</taxon>
        <taxon>Meloidogyninae</taxon>
        <taxon>Meloidogyne</taxon>
    </lineage>
</organism>
<comment type="similarity">
    <text evidence="1">Belongs to the small GTPase superfamily. Rab family.</text>
</comment>
<evidence type="ECO:0000313" key="8">
    <source>
        <dbReference type="Proteomes" id="UP000580250"/>
    </source>
</evidence>
<evidence type="ECO:0000256" key="1">
    <source>
        <dbReference type="ARBA" id="ARBA00006270"/>
    </source>
</evidence>
<evidence type="ECO:0000313" key="7">
    <source>
        <dbReference type="EMBL" id="CAD2182801.1"/>
    </source>
</evidence>
<evidence type="ECO:0000313" key="6">
    <source>
        <dbReference type="EMBL" id="CAD2181523.1"/>
    </source>
</evidence>
<protein>
    <submittedName>
        <fullName evidence="5">Uncharacterized protein</fullName>
    </submittedName>
</protein>
<dbReference type="SMART" id="SM00175">
    <property type="entry name" value="RAB"/>
    <property type="match status" value="1"/>
</dbReference>
<dbReference type="SUPFAM" id="SSF52540">
    <property type="entry name" value="P-loop containing nucleoside triphosphate hydrolases"/>
    <property type="match status" value="1"/>
</dbReference>
<keyword evidence="2" id="KW-0547">Nucleotide-binding</keyword>
<evidence type="ECO:0000313" key="5">
    <source>
        <dbReference type="EMBL" id="CAD2179195.1"/>
    </source>
</evidence>